<feature type="domain" description="HTH cro/C1-type" evidence="1">
    <location>
        <begin position="9"/>
        <end position="62"/>
    </location>
</feature>
<dbReference type="InterPro" id="IPR011990">
    <property type="entry name" value="TPR-like_helical_dom_sf"/>
</dbReference>
<proteinExistence type="predicted"/>
<dbReference type="Gene3D" id="1.25.40.10">
    <property type="entry name" value="Tetratricopeptide repeat domain"/>
    <property type="match status" value="1"/>
</dbReference>
<comment type="caution">
    <text evidence="2">The sequence shown here is derived from an EMBL/GenBank/DDBJ whole genome shotgun (WGS) entry which is preliminary data.</text>
</comment>
<dbReference type="InterPro" id="IPR001387">
    <property type="entry name" value="Cro/C1-type_HTH"/>
</dbReference>
<dbReference type="Pfam" id="PF01381">
    <property type="entry name" value="HTH_3"/>
    <property type="match status" value="1"/>
</dbReference>
<dbReference type="Proteomes" id="UP000748881">
    <property type="component" value="Unassembled WGS sequence"/>
</dbReference>
<dbReference type="InterPro" id="IPR053163">
    <property type="entry name" value="HTH-type_regulator_Rgg"/>
</dbReference>
<dbReference type="EMBL" id="JABLKP010000002">
    <property type="protein sequence ID" value="NQP82580.1"/>
    <property type="molecule type" value="Genomic_DNA"/>
</dbReference>
<organism evidence="2 3">
    <name type="scientific">Streptococcus suis</name>
    <dbReference type="NCBI Taxonomy" id="1307"/>
    <lineage>
        <taxon>Bacteria</taxon>
        <taxon>Bacillati</taxon>
        <taxon>Bacillota</taxon>
        <taxon>Bacilli</taxon>
        <taxon>Lactobacillales</taxon>
        <taxon>Streptococcaceae</taxon>
        <taxon>Streptococcus</taxon>
    </lineage>
</organism>
<name>A0A9Q5C0R0_STRSU</name>
<dbReference type="PANTHER" id="PTHR37038">
    <property type="entry name" value="TRANSCRIPTIONAL REGULATOR-RELATED"/>
    <property type="match status" value="1"/>
</dbReference>
<dbReference type="PANTHER" id="PTHR37038:SF14">
    <property type="entry name" value="TRANSCRIPTIONAL ACTIVATOR"/>
    <property type="match status" value="1"/>
</dbReference>
<evidence type="ECO:0000259" key="1">
    <source>
        <dbReference type="PROSITE" id="PS50943"/>
    </source>
</evidence>
<dbReference type="AlphaFoldDB" id="A0A9Q5C0R0"/>
<gene>
    <name evidence="2" type="ORF">HO898_02210</name>
</gene>
<dbReference type="SUPFAM" id="SSF47413">
    <property type="entry name" value="lambda repressor-like DNA-binding domains"/>
    <property type="match status" value="1"/>
</dbReference>
<accession>A0A9Q5C0R0</accession>
<dbReference type="CDD" id="cd00093">
    <property type="entry name" value="HTH_XRE"/>
    <property type="match status" value="1"/>
</dbReference>
<dbReference type="RefSeq" id="WP_024378455.1">
    <property type="nucleotide sequence ID" value="NZ_CP102135.1"/>
</dbReference>
<sequence>MNNILGERLKILRKQKNLSQKELAEGICEPSQLSKFERGLVNPSSKLLNKLAKRLEISMEYFFDEDIVIHSNLESFKSIATKLLEDRNYKELEYLTILERNNNSVLSNDDNCYLEWIDAILLFYNYHQKEEAISQLETLLYKVNDHEITYLNILNTLSNFYSLTNQIIKYETNYKKLVKEYQNKDLSVSTYLFGYIKIQYNYSYHLWKQGEPLSAIKIAMQTIELCKLHHTSYQLAPLLTIVANAGEKFLPKDKRKEYYTDAKNLCKIYDNDLMYLQLEEALNKNFAD</sequence>
<reference evidence="2" key="1">
    <citation type="submission" date="2020-05" db="EMBL/GenBank/DDBJ databases">
        <title>Linking phenotype, genotype and ecology: antimicrobial resistance in the zoonotic pathogen Streptococcus suis.</title>
        <authorList>
            <person name="Hadjirin N.F."/>
            <person name="Miller E.L."/>
            <person name="Murray G.R."/>
            <person name="Yen P.L.K."/>
            <person name="Phuc H.D."/>
            <person name="Wileman T.M."/>
            <person name="Hernandez-Garcia J."/>
            <person name="Williamson S.M."/>
            <person name="Parkhill J."/>
            <person name="Maskell D.J."/>
            <person name="Zhou R."/>
            <person name="Fittipaldi N."/>
            <person name="Gottschalk M."/>
            <person name="Tucker A.D.W."/>
            <person name="Hoa N.T."/>
            <person name="Welch J."/>
            <person name="Weinert L.A."/>
        </authorList>
    </citation>
    <scope>NUCLEOTIDE SEQUENCE</scope>
    <source>
        <strain evidence="2">TMW_SS111</strain>
    </source>
</reference>
<dbReference type="SMART" id="SM00530">
    <property type="entry name" value="HTH_XRE"/>
    <property type="match status" value="1"/>
</dbReference>
<dbReference type="InterPro" id="IPR010982">
    <property type="entry name" value="Lambda_DNA-bd_dom_sf"/>
</dbReference>
<dbReference type="GO" id="GO:0003677">
    <property type="term" value="F:DNA binding"/>
    <property type="evidence" value="ECO:0007669"/>
    <property type="project" value="InterPro"/>
</dbReference>
<evidence type="ECO:0000313" key="3">
    <source>
        <dbReference type="Proteomes" id="UP000748881"/>
    </source>
</evidence>
<evidence type="ECO:0000313" key="2">
    <source>
        <dbReference type="EMBL" id="NQP82580.1"/>
    </source>
</evidence>
<dbReference type="PROSITE" id="PS50943">
    <property type="entry name" value="HTH_CROC1"/>
    <property type="match status" value="1"/>
</dbReference>
<protein>
    <submittedName>
        <fullName evidence="2">Helix-turn-helix domain-containing protein</fullName>
    </submittedName>
</protein>